<evidence type="ECO:0000256" key="1">
    <source>
        <dbReference type="SAM" id="MobiDB-lite"/>
    </source>
</evidence>
<reference evidence="3 4" key="1">
    <citation type="submission" date="2015-10" db="EMBL/GenBank/DDBJ databases">
        <title>Draft genome sequence of Streptomyces griseoruber DSM 40281, type strain for the species Streptomyces griseoruber.</title>
        <authorList>
            <person name="Ruckert C."/>
            <person name="Winkler A."/>
            <person name="Kalinowski J."/>
            <person name="Kampfer P."/>
            <person name="Glaeser S."/>
        </authorList>
    </citation>
    <scope>NUCLEOTIDE SEQUENCE [LARGE SCALE GENOMIC DNA]</scope>
    <source>
        <strain evidence="3 4">DSM 40281</strain>
    </source>
</reference>
<sequence length="194" mass="21289">MNDNQNTSATAAESRPPLTAGLTGAELLRWYWTLDELTGLARTMGVARHGGKAALTARLAAALDGLPLPAAPARRRPASTQLTGPVDGDTVIPAGQRCSQVLRRYFLEAIGPGFHFDAFMRDFIARGPGRTLADAVAHWHATRPDAARPREIEEQFEYNRFTSTWHRRNPAGTRAQAREAWHAHRALPRHPGGD</sequence>
<evidence type="ECO:0000313" key="3">
    <source>
        <dbReference type="EMBL" id="KUN76460.1"/>
    </source>
</evidence>
<name>A0A101SLQ6_9ACTN</name>
<dbReference type="RefSeq" id="WP_059203385.1">
    <property type="nucleotide sequence ID" value="NZ_JBIRRP010000019.1"/>
</dbReference>
<organism evidence="3 4">
    <name type="scientific">Streptomyces griseoruber</name>
    <dbReference type="NCBI Taxonomy" id="1943"/>
    <lineage>
        <taxon>Bacteria</taxon>
        <taxon>Bacillati</taxon>
        <taxon>Actinomycetota</taxon>
        <taxon>Actinomycetes</taxon>
        <taxon>Kitasatosporales</taxon>
        <taxon>Streptomycetaceae</taxon>
        <taxon>Streptomyces</taxon>
    </lineage>
</organism>
<dbReference type="STRING" id="1943.AQJ64_38595"/>
<feature type="domain" description="DUF6434" evidence="2">
    <location>
        <begin position="84"/>
        <end position="141"/>
    </location>
</feature>
<dbReference type="InterPro" id="IPR045492">
    <property type="entry name" value="DUF6434"/>
</dbReference>
<keyword evidence="4" id="KW-1185">Reference proteome</keyword>
<dbReference type="EMBL" id="LMWW01000066">
    <property type="protein sequence ID" value="KUN76460.1"/>
    <property type="molecule type" value="Genomic_DNA"/>
</dbReference>
<dbReference type="Proteomes" id="UP000052982">
    <property type="component" value="Unassembled WGS sequence"/>
</dbReference>
<evidence type="ECO:0000259" key="2">
    <source>
        <dbReference type="Pfam" id="PF20026"/>
    </source>
</evidence>
<gene>
    <name evidence="3" type="ORF">AQJ64_38595</name>
</gene>
<dbReference type="AlphaFoldDB" id="A0A101SLQ6"/>
<comment type="caution">
    <text evidence="3">The sequence shown here is derived from an EMBL/GenBank/DDBJ whole genome shotgun (WGS) entry which is preliminary data.</text>
</comment>
<proteinExistence type="predicted"/>
<evidence type="ECO:0000313" key="4">
    <source>
        <dbReference type="Proteomes" id="UP000052982"/>
    </source>
</evidence>
<dbReference type="Pfam" id="PF20026">
    <property type="entry name" value="DUF6434"/>
    <property type="match status" value="1"/>
</dbReference>
<feature type="region of interest" description="Disordered" evidence="1">
    <location>
        <begin position="171"/>
        <end position="194"/>
    </location>
</feature>
<protein>
    <recommendedName>
        <fullName evidence="2">DUF6434 domain-containing protein</fullName>
    </recommendedName>
</protein>
<accession>A0A101SLQ6</accession>
<dbReference type="Pfam" id="PF18953">
    <property type="entry name" value="SAP_new25"/>
    <property type="match status" value="1"/>
</dbReference>
<dbReference type="OrthoDB" id="3185793at2"/>